<reference evidence="1" key="1">
    <citation type="submission" date="2019-08" db="EMBL/GenBank/DDBJ databases">
        <authorList>
            <person name="Kucharzyk K."/>
            <person name="Murdoch R.W."/>
            <person name="Higgins S."/>
            <person name="Loffler F."/>
        </authorList>
    </citation>
    <scope>NUCLEOTIDE SEQUENCE</scope>
</reference>
<organism evidence="1">
    <name type="scientific">bioreactor metagenome</name>
    <dbReference type="NCBI Taxonomy" id="1076179"/>
    <lineage>
        <taxon>unclassified sequences</taxon>
        <taxon>metagenomes</taxon>
        <taxon>ecological metagenomes</taxon>
    </lineage>
</organism>
<dbReference type="EMBL" id="VSSQ01133220">
    <property type="protein sequence ID" value="MPN59332.1"/>
    <property type="molecule type" value="Genomic_DNA"/>
</dbReference>
<comment type="caution">
    <text evidence="1">The sequence shown here is derived from an EMBL/GenBank/DDBJ whole genome shotgun (WGS) entry which is preliminary data.</text>
</comment>
<accession>A0A645J874</accession>
<protein>
    <submittedName>
        <fullName evidence="1">Uncharacterized protein</fullName>
    </submittedName>
</protein>
<name>A0A645J874_9ZZZZ</name>
<evidence type="ECO:0000313" key="1">
    <source>
        <dbReference type="EMBL" id="MPN59332.1"/>
    </source>
</evidence>
<gene>
    <name evidence="1" type="ORF">SDC9_207053</name>
</gene>
<proteinExistence type="predicted"/>
<dbReference type="AlphaFoldDB" id="A0A645J874"/>
<sequence length="65" mass="7196">MLLDGGKLRLDVISQHHKNGDDKVGINFAVTNQTNYPLVVNVINDDKDNPRFKMANTSGSVTVNR</sequence>